<keyword evidence="1" id="KW-0472">Membrane</keyword>
<evidence type="ECO:0000256" key="1">
    <source>
        <dbReference type="SAM" id="Phobius"/>
    </source>
</evidence>
<dbReference type="Proteomes" id="UP000184368">
    <property type="component" value="Unassembled WGS sequence"/>
</dbReference>
<proteinExistence type="predicted"/>
<accession>A0A1M4YZC5</accession>
<feature type="transmembrane region" description="Helical" evidence="1">
    <location>
        <begin position="6"/>
        <end position="23"/>
    </location>
</feature>
<evidence type="ECO:0000313" key="2">
    <source>
        <dbReference type="EMBL" id="SHF11173.1"/>
    </source>
</evidence>
<keyword evidence="3" id="KW-1185">Reference proteome</keyword>
<organism evidence="2 3">
    <name type="scientific">Cnuella takakiae</name>
    <dbReference type="NCBI Taxonomy" id="1302690"/>
    <lineage>
        <taxon>Bacteria</taxon>
        <taxon>Pseudomonadati</taxon>
        <taxon>Bacteroidota</taxon>
        <taxon>Chitinophagia</taxon>
        <taxon>Chitinophagales</taxon>
        <taxon>Chitinophagaceae</taxon>
        <taxon>Cnuella</taxon>
    </lineage>
</organism>
<keyword evidence="1" id="KW-0812">Transmembrane</keyword>
<keyword evidence="1" id="KW-1133">Transmembrane helix</keyword>
<sequence length="36" mass="3965">MEMIDSIGLLGSVLVLNATVISNRKRLKRVNIYCGS</sequence>
<name>A0A1M4YZC5_9BACT</name>
<reference evidence="2 3" key="1">
    <citation type="submission" date="2016-11" db="EMBL/GenBank/DDBJ databases">
        <authorList>
            <person name="Jaros S."/>
            <person name="Januszkiewicz K."/>
            <person name="Wedrychowicz H."/>
        </authorList>
    </citation>
    <scope>NUCLEOTIDE SEQUENCE [LARGE SCALE GENOMIC DNA]</scope>
    <source>
        <strain evidence="2 3">DSM 26897</strain>
    </source>
</reference>
<protein>
    <submittedName>
        <fullName evidence="2">Uncharacterized protein</fullName>
    </submittedName>
</protein>
<gene>
    <name evidence="2" type="ORF">SAMN05444008_10533</name>
</gene>
<dbReference type="AlphaFoldDB" id="A0A1M4YZC5"/>
<dbReference type="EMBL" id="FQUO01000005">
    <property type="protein sequence ID" value="SHF11173.1"/>
    <property type="molecule type" value="Genomic_DNA"/>
</dbReference>
<evidence type="ECO:0000313" key="3">
    <source>
        <dbReference type="Proteomes" id="UP000184368"/>
    </source>
</evidence>